<dbReference type="RefSeq" id="WP_044187933.1">
    <property type="nucleotide sequence ID" value="NZ_JMCB01000005.1"/>
</dbReference>
<evidence type="ECO:0000256" key="6">
    <source>
        <dbReference type="RuleBase" id="RU003355"/>
    </source>
</evidence>
<keyword evidence="2 5" id="KW-0645">Protease</keyword>
<feature type="signal peptide" evidence="7">
    <location>
        <begin position="1"/>
        <end position="21"/>
    </location>
</feature>
<dbReference type="SUPFAM" id="SSF54897">
    <property type="entry name" value="Protease propeptides/inhibitors"/>
    <property type="match status" value="1"/>
</dbReference>
<comment type="caution">
    <text evidence="10">The sequence shown here is derived from an EMBL/GenBank/DDBJ whole genome shotgun (WGS) entry which is preliminary data.</text>
</comment>
<name>A0A085WN82_9BACT</name>
<feature type="active site" description="Charge relay system" evidence="5">
    <location>
        <position position="176"/>
    </location>
</feature>
<dbReference type="InterPro" id="IPR034193">
    <property type="entry name" value="PCSK9_ProteinaseK-like"/>
</dbReference>
<feature type="active site" description="Charge relay system" evidence="5">
    <location>
        <position position="209"/>
    </location>
</feature>
<evidence type="ECO:0000313" key="10">
    <source>
        <dbReference type="EMBL" id="KFE69145.1"/>
    </source>
</evidence>
<feature type="domain" description="Inhibitor I9" evidence="9">
    <location>
        <begin position="65"/>
        <end position="135"/>
    </location>
</feature>
<organism evidence="10 11">
    <name type="scientific">Hyalangium minutum</name>
    <dbReference type="NCBI Taxonomy" id="394096"/>
    <lineage>
        <taxon>Bacteria</taxon>
        <taxon>Pseudomonadati</taxon>
        <taxon>Myxococcota</taxon>
        <taxon>Myxococcia</taxon>
        <taxon>Myxococcales</taxon>
        <taxon>Cystobacterineae</taxon>
        <taxon>Archangiaceae</taxon>
        <taxon>Hyalangium</taxon>
    </lineage>
</organism>
<evidence type="ECO:0000313" key="11">
    <source>
        <dbReference type="Proteomes" id="UP000028725"/>
    </source>
</evidence>
<dbReference type="PROSITE" id="PS00138">
    <property type="entry name" value="SUBTILASE_SER"/>
    <property type="match status" value="1"/>
</dbReference>
<dbReference type="CDD" id="cd04077">
    <property type="entry name" value="Peptidases_S8_PCSK9_ProteinaseK_like"/>
    <property type="match status" value="1"/>
</dbReference>
<keyword evidence="4 5" id="KW-0720">Serine protease</keyword>
<evidence type="ECO:0000259" key="9">
    <source>
        <dbReference type="Pfam" id="PF05922"/>
    </source>
</evidence>
<dbReference type="Pfam" id="PF00082">
    <property type="entry name" value="Peptidase_S8"/>
    <property type="match status" value="1"/>
</dbReference>
<dbReference type="Proteomes" id="UP000028725">
    <property type="component" value="Unassembled WGS sequence"/>
</dbReference>
<dbReference type="PROSITE" id="PS51892">
    <property type="entry name" value="SUBTILASE"/>
    <property type="match status" value="1"/>
</dbReference>
<dbReference type="InterPro" id="IPR023827">
    <property type="entry name" value="Peptidase_S8_Asp-AS"/>
</dbReference>
<dbReference type="InterPro" id="IPR015500">
    <property type="entry name" value="Peptidase_S8_subtilisin-rel"/>
</dbReference>
<evidence type="ECO:0000256" key="7">
    <source>
        <dbReference type="SAM" id="SignalP"/>
    </source>
</evidence>
<dbReference type="PROSITE" id="PS00136">
    <property type="entry name" value="SUBTILASE_ASP"/>
    <property type="match status" value="1"/>
</dbReference>
<dbReference type="Gene3D" id="3.30.70.80">
    <property type="entry name" value="Peptidase S8 propeptide/proteinase inhibitor I9"/>
    <property type="match status" value="1"/>
</dbReference>
<dbReference type="GO" id="GO:0006508">
    <property type="term" value="P:proteolysis"/>
    <property type="evidence" value="ECO:0007669"/>
    <property type="project" value="UniProtKB-KW"/>
</dbReference>
<dbReference type="GO" id="GO:0004252">
    <property type="term" value="F:serine-type endopeptidase activity"/>
    <property type="evidence" value="ECO:0007669"/>
    <property type="project" value="UniProtKB-UniRule"/>
</dbReference>
<keyword evidence="7" id="KW-0732">Signal</keyword>
<protein>
    <submittedName>
        <fullName evidence="10">Alkaline serine exoprotease A</fullName>
    </submittedName>
</protein>
<keyword evidence="11" id="KW-1185">Reference proteome</keyword>
<dbReference type="PROSITE" id="PS00137">
    <property type="entry name" value="SUBTILASE_HIS"/>
    <property type="match status" value="1"/>
</dbReference>
<feature type="chain" id="PRO_5001799807" evidence="7">
    <location>
        <begin position="22"/>
        <end position="429"/>
    </location>
</feature>
<dbReference type="InterPro" id="IPR037045">
    <property type="entry name" value="S8pro/Inhibitor_I9_sf"/>
</dbReference>
<gene>
    <name evidence="10" type="ORF">DB31_7047</name>
</gene>
<dbReference type="EMBL" id="JMCB01000005">
    <property type="protein sequence ID" value="KFE69145.1"/>
    <property type="molecule type" value="Genomic_DNA"/>
</dbReference>
<dbReference type="PATRIC" id="fig|394096.3.peg.3092"/>
<dbReference type="FunFam" id="3.40.50.200:FF:000014">
    <property type="entry name" value="Proteinase K"/>
    <property type="match status" value="1"/>
</dbReference>
<dbReference type="PANTHER" id="PTHR43806:SF11">
    <property type="entry name" value="CEREVISIN-RELATED"/>
    <property type="match status" value="1"/>
</dbReference>
<dbReference type="SUPFAM" id="SSF52743">
    <property type="entry name" value="Subtilisin-like"/>
    <property type="match status" value="1"/>
</dbReference>
<reference evidence="10 11" key="1">
    <citation type="submission" date="2014-04" db="EMBL/GenBank/DDBJ databases">
        <title>Genome assembly of Hyalangium minutum DSM 14724.</title>
        <authorList>
            <person name="Sharma G."/>
            <person name="Subramanian S."/>
        </authorList>
    </citation>
    <scope>NUCLEOTIDE SEQUENCE [LARGE SCALE GENOMIC DNA]</scope>
    <source>
        <strain evidence="10 11">DSM 14724</strain>
    </source>
</reference>
<evidence type="ECO:0000256" key="1">
    <source>
        <dbReference type="ARBA" id="ARBA00011073"/>
    </source>
</evidence>
<comment type="similarity">
    <text evidence="1 5 6">Belongs to the peptidase S8 family.</text>
</comment>
<evidence type="ECO:0000259" key="8">
    <source>
        <dbReference type="Pfam" id="PF00082"/>
    </source>
</evidence>
<keyword evidence="3 5" id="KW-0378">Hydrolase</keyword>
<dbReference type="InterPro" id="IPR022398">
    <property type="entry name" value="Peptidase_S8_His-AS"/>
</dbReference>
<dbReference type="InterPro" id="IPR023828">
    <property type="entry name" value="Peptidase_S8_Ser-AS"/>
</dbReference>
<feature type="domain" description="Peptidase S8/S53" evidence="8">
    <location>
        <begin position="167"/>
        <end position="397"/>
    </location>
</feature>
<evidence type="ECO:0000256" key="3">
    <source>
        <dbReference type="ARBA" id="ARBA00022801"/>
    </source>
</evidence>
<accession>A0A085WN82</accession>
<dbReference type="STRING" id="394096.DB31_7047"/>
<dbReference type="PROSITE" id="PS51257">
    <property type="entry name" value="PROKAR_LIPOPROTEIN"/>
    <property type="match status" value="1"/>
</dbReference>
<dbReference type="PRINTS" id="PR00723">
    <property type="entry name" value="SUBTILISIN"/>
</dbReference>
<dbReference type="InterPro" id="IPR036852">
    <property type="entry name" value="Peptidase_S8/S53_dom_sf"/>
</dbReference>
<evidence type="ECO:0000256" key="5">
    <source>
        <dbReference type="PROSITE-ProRule" id="PRU01240"/>
    </source>
</evidence>
<dbReference type="InterPro" id="IPR000209">
    <property type="entry name" value="Peptidase_S8/S53_dom"/>
</dbReference>
<dbReference type="AlphaFoldDB" id="A0A085WN82"/>
<feature type="active site" description="Charge relay system" evidence="5">
    <location>
        <position position="361"/>
    </location>
</feature>
<proteinExistence type="inferred from homology"/>
<evidence type="ECO:0000256" key="4">
    <source>
        <dbReference type="ARBA" id="ARBA00022825"/>
    </source>
</evidence>
<evidence type="ECO:0000256" key="2">
    <source>
        <dbReference type="ARBA" id="ARBA00022670"/>
    </source>
</evidence>
<dbReference type="InterPro" id="IPR050131">
    <property type="entry name" value="Peptidase_S8_subtilisin-like"/>
</dbReference>
<dbReference type="Pfam" id="PF05922">
    <property type="entry name" value="Inhibitor_I9"/>
    <property type="match status" value="1"/>
</dbReference>
<dbReference type="PANTHER" id="PTHR43806">
    <property type="entry name" value="PEPTIDASE S8"/>
    <property type="match status" value="1"/>
</dbReference>
<dbReference type="InterPro" id="IPR010259">
    <property type="entry name" value="S8pro/Inhibitor_I9"/>
</dbReference>
<sequence length="429" mass="43812">MRVFTVAKLAVSCMAVSLLTACPKSPTPPDDGKPPGDCPSGVTLTAAQAAQEKFVKVDKPISGEYVVVLKDPAPGVQPKPVAPLAQQLTGKYGGTSFATYENALRGFASKMTEAQAQAMSTDGEVAYVQENQVLTVFDTQSNATWGLDRIDQRDLPLDTKYTSAAQGKGVHAYIIDTGIRISHSEFGGRADVGYDAIGDGQKGNDCNGHGTHVAGTVGGSTFGVAKNVLLHAVRVLSCSGSGSTAGVVAGIDWVTSNRQLPAVANMSLGGGADRALDDAVRRSVAAGVVYALAAGNDNKDACNTSPSRTAEAITVGATTKDDTRATFSNFGGCVDIFAPGHNITSSWNTGDADNKTISGTSMATPHVAGMAALYLGAHPNASPNDVAKALLDNSTPNKVGSPGKCSPNKLGYMGFIGGGTPASTPSSAQ</sequence>
<dbReference type="Gene3D" id="3.40.50.200">
    <property type="entry name" value="Peptidase S8/S53 domain"/>
    <property type="match status" value="1"/>
</dbReference>
<dbReference type="GO" id="GO:0005615">
    <property type="term" value="C:extracellular space"/>
    <property type="evidence" value="ECO:0007669"/>
    <property type="project" value="TreeGrafter"/>
</dbReference>